<dbReference type="AlphaFoldDB" id="F7VAY7"/>
<dbReference type="Proteomes" id="UP000004319">
    <property type="component" value="Unassembled WGS sequence"/>
</dbReference>
<dbReference type="EMBL" id="BABS01000009">
    <property type="protein sequence ID" value="GAA07532.1"/>
    <property type="molecule type" value="Genomic_DNA"/>
</dbReference>
<reference evidence="1 2" key="1">
    <citation type="journal article" date="2011" name="Biochem. Biophys. Res. Commun.">
        <title>Increased number of Arginine-based salt bridges contributes to the thermotolerance of thermotolerant acetic acid bacteria, Acetobacter tropicalis SKU1100.</title>
        <authorList>
            <person name="Matsutani M."/>
            <person name="Hirakawa H."/>
            <person name="Nishikura M."/>
            <person name="Soemphol W."/>
            <person name="Ali I.A.I."/>
            <person name="Yakushi T."/>
            <person name="Matsushita K."/>
        </authorList>
    </citation>
    <scope>NUCLEOTIDE SEQUENCE [LARGE SCALE GENOMIC DNA]</scope>
    <source>
        <strain evidence="1 2">NBRC 101654</strain>
    </source>
</reference>
<evidence type="ECO:0000313" key="2">
    <source>
        <dbReference type="Proteomes" id="UP000004319"/>
    </source>
</evidence>
<gene>
    <name evidence="1" type="ORF">ATPR_0536</name>
</gene>
<sequence>MERGGWGMSTPSLRANCFSLPHSVKNFGHKDVRTGRMPHRVKQAMLYQADCTFSCGATHMRTATHHTKVEAEIKCFLFRKRNGTEARGARS</sequence>
<organism evidence="1 2">
    <name type="scientific">Acetobacter tropicalis NBRC 101654</name>
    <dbReference type="NCBI Taxonomy" id="749388"/>
    <lineage>
        <taxon>Bacteria</taxon>
        <taxon>Pseudomonadati</taxon>
        <taxon>Pseudomonadota</taxon>
        <taxon>Alphaproteobacteria</taxon>
        <taxon>Acetobacterales</taxon>
        <taxon>Acetobacteraceae</taxon>
        <taxon>Acetobacter</taxon>
    </lineage>
</organism>
<protein>
    <submittedName>
        <fullName evidence="1">Uncharacterized protein</fullName>
    </submittedName>
</protein>
<evidence type="ECO:0000313" key="1">
    <source>
        <dbReference type="EMBL" id="GAA07532.1"/>
    </source>
</evidence>
<comment type="caution">
    <text evidence="1">The sequence shown here is derived from an EMBL/GenBank/DDBJ whole genome shotgun (WGS) entry which is preliminary data.</text>
</comment>
<name>F7VAY7_9PROT</name>
<proteinExistence type="predicted"/>
<accession>F7VAY7</accession>